<dbReference type="Gene3D" id="1.10.3380.30">
    <property type="match status" value="2"/>
</dbReference>
<dbReference type="CDD" id="cd18795">
    <property type="entry name" value="SF2_C_Ski2"/>
    <property type="match status" value="1"/>
</dbReference>
<evidence type="ECO:0000256" key="1">
    <source>
        <dbReference type="ARBA" id="ARBA00004496"/>
    </source>
</evidence>
<evidence type="ECO:0000259" key="11">
    <source>
        <dbReference type="PROSITE" id="PS51194"/>
    </source>
</evidence>
<dbReference type="FunFam" id="3.40.50.300:FF:000354">
    <property type="entry name" value="ATP-dependent RNA helicase SKI2"/>
    <property type="match status" value="1"/>
</dbReference>
<feature type="coiled-coil region" evidence="8">
    <location>
        <begin position="276"/>
        <end position="303"/>
    </location>
</feature>
<protein>
    <submittedName>
        <fullName evidence="12">Helicase SKI2W</fullName>
    </submittedName>
</protein>
<keyword evidence="8" id="KW-0175">Coiled coil</keyword>
<dbReference type="Pfam" id="PF21408">
    <property type="entry name" value="MTR4-like_stalk"/>
    <property type="match status" value="1"/>
</dbReference>
<dbReference type="InterPro" id="IPR048392">
    <property type="entry name" value="MTR4-like_stalk"/>
</dbReference>
<dbReference type="SUPFAM" id="SSF52540">
    <property type="entry name" value="P-loop containing nucleoside triphosphate hydrolases"/>
    <property type="match status" value="1"/>
</dbReference>
<dbReference type="GO" id="GO:0003723">
    <property type="term" value="F:RNA binding"/>
    <property type="evidence" value="ECO:0007669"/>
    <property type="project" value="UniProtKB-KW"/>
</dbReference>
<evidence type="ECO:0000313" key="12">
    <source>
        <dbReference type="EMBL" id="KAB1225778.1"/>
    </source>
</evidence>
<keyword evidence="3" id="KW-0547">Nucleotide-binding</keyword>
<dbReference type="InterPro" id="IPR012961">
    <property type="entry name" value="Ski2/MTR4_C"/>
</dbReference>
<dbReference type="GO" id="GO:0005524">
    <property type="term" value="F:ATP binding"/>
    <property type="evidence" value="ECO:0007669"/>
    <property type="project" value="UniProtKB-KW"/>
</dbReference>
<keyword evidence="4" id="KW-0378">Hydrolase</keyword>
<sequence>MDRIEAGNELSFRVGFSGHSGHLRLEPISTVERSNPVKSLPDFILPPAFARETPDSIKTYIEETYLWPRLDPEEFSTEKAGRQWDFDWFEEAKVPLEPSLARSVVVPRWELPFRRQKKGLVQEKWEPNSVEVDVSELMLGSQDSGSLPRTAGPAKDFIRGSINNRPFRPGGLDDSQSLERSLPEGASNGEWVREVMNGGPAQASLPSLKKGLDLGNLKAYPCSWNVYKSQSLLKTTPEEKLGELSVQFDDLFMKAWEENVVPETESDVGLMPNSDCECALAEAESAKSEAEEYEADMSSGVNEPELSLLDDILSVESGGLTSRLDENSEGGGQQQQAWAIIGGSEGIAEHFYELVPDLALEFPFELDKFQKEAIYYLEKGDSVFVAAHTSAGKTVVAEYAFALASKHYTRAVYTAPIKTISNQKYRDFCGKFDVGLLTGDVSLRPEASCLIMTTEILRSMLYRGADIIRDIEWVIFDEVHYVNDIERGVVWEEVIIMLPRHINFVLLSATVPNTVEFADWIGRTKQKEIRVTGTTKRPVPLEHCLFYSGELYKVCESEIFMPQGLKAAKDAFKKKSLTAVGSGAGSSAGASAIHDGRRLQRHDHSARGKPNKHSGSQFLGNLPRTGGGNQNNGNNQNNWGSRRSDSSLWLLLIHKLSKKSLLPVVIFCFSKTRCDKSADSMYATDLTSSSEKSEIRVFCDKAFSRLKGTDRNLPQIVRVQTLLQRGIGVHHAGLLPIVKEVVEMLFCRGVIKVLFSTETFAMGVNAPARTVVFDTLRKFDGREFRQLLPGEYTQMAGRAGRRGLDKIGTVVVMCRDEIPEESDLKHVIVGSATRLESQFRLTYIMILHLLRVEELKVEDMLKRSFAEFHAQKKLPEKQQLLMRKLAQPTKTIECIKGEPAIEEYYEIYAEAEEYSNKISEVVMQSPAALQSLSPGRVVVVKSQSAQDHLLGVVVKLPSASNKQHIVFMLKPHLPSTVQSPPGSSNLQDKRSADFSEGYMLVPKSKRAFEEEYCSSVTARKGSGAINIKLPYIGSAAGMGYEVREVDIKEFVCICNRKIKIDQVRLLEVSSSVAYSQTVQQLVNLKSDGNKFPPALDPVKDLKLKDMDVVEAYRKWTALLEKMAMNKCHGCIKLDEHIKLAKEIKRHREEVNFLKFQMSDEALQQMPDFQGRIEVLEEIGCIDADLVVQIKGRVACEMNSGEELICTECLFENQLDDLEPEEAVALMSAFVFQQKNTSKPSLTPKLSKARERLYDTAIRLGKLQAHFNVRIDPEEYARDNLKFGLVEVVYEWAKGTPFADICELTDVPEGLIVRTIVRLDETCREFKNAAAIMGNSALYKKMETASNAIKRDIVFAASLYITGV</sequence>
<dbReference type="OrthoDB" id="64767at2759"/>
<proteinExistence type="predicted"/>
<reference evidence="12 13" key="1">
    <citation type="journal article" date="2019" name="Plant Biotechnol. J.">
        <title>The red bayberry genome and genetic basis of sex determination.</title>
        <authorList>
            <person name="Jia H.M."/>
            <person name="Jia H.J."/>
            <person name="Cai Q.L."/>
            <person name="Wang Y."/>
            <person name="Zhao H.B."/>
            <person name="Yang W.F."/>
            <person name="Wang G.Y."/>
            <person name="Li Y.H."/>
            <person name="Zhan D.L."/>
            <person name="Shen Y.T."/>
            <person name="Niu Q.F."/>
            <person name="Chang L."/>
            <person name="Qiu J."/>
            <person name="Zhao L."/>
            <person name="Xie H.B."/>
            <person name="Fu W.Y."/>
            <person name="Jin J."/>
            <person name="Li X.W."/>
            <person name="Jiao Y."/>
            <person name="Zhou C.C."/>
            <person name="Tu T."/>
            <person name="Chai C.Y."/>
            <person name="Gao J.L."/>
            <person name="Fan L.J."/>
            <person name="van de Weg E."/>
            <person name="Wang J.Y."/>
            <person name="Gao Z.S."/>
        </authorList>
    </citation>
    <scope>NUCLEOTIDE SEQUENCE [LARGE SCALE GENOMIC DNA]</scope>
    <source>
        <tissue evidence="12">Leaves</tissue>
    </source>
</reference>
<evidence type="ECO:0000256" key="2">
    <source>
        <dbReference type="ARBA" id="ARBA00022490"/>
    </source>
</evidence>
<keyword evidence="7" id="KW-0694">RNA-binding</keyword>
<evidence type="ECO:0000256" key="6">
    <source>
        <dbReference type="ARBA" id="ARBA00022840"/>
    </source>
</evidence>
<dbReference type="Pfam" id="PF00271">
    <property type="entry name" value="Helicase_C"/>
    <property type="match status" value="1"/>
</dbReference>
<feature type="compositionally biased region" description="Basic and acidic residues" evidence="9">
    <location>
        <begin position="594"/>
        <end position="606"/>
    </location>
</feature>
<dbReference type="PROSITE" id="PS51194">
    <property type="entry name" value="HELICASE_CTER"/>
    <property type="match status" value="1"/>
</dbReference>
<dbReference type="GO" id="GO:0016787">
    <property type="term" value="F:hydrolase activity"/>
    <property type="evidence" value="ECO:0007669"/>
    <property type="project" value="UniProtKB-KW"/>
</dbReference>
<dbReference type="InterPro" id="IPR027417">
    <property type="entry name" value="P-loop_NTPase"/>
</dbReference>
<dbReference type="Pfam" id="PF08148">
    <property type="entry name" value="DSHCT"/>
    <property type="match status" value="1"/>
</dbReference>
<evidence type="ECO:0000313" key="13">
    <source>
        <dbReference type="Proteomes" id="UP000516437"/>
    </source>
</evidence>
<evidence type="ECO:0000256" key="5">
    <source>
        <dbReference type="ARBA" id="ARBA00022806"/>
    </source>
</evidence>
<evidence type="ECO:0000256" key="4">
    <source>
        <dbReference type="ARBA" id="ARBA00022801"/>
    </source>
</evidence>
<comment type="subcellular location">
    <subcellularLocation>
        <location evidence="1">Cytoplasm</location>
    </subcellularLocation>
</comment>
<evidence type="ECO:0000256" key="9">
    <source>
        <dbReference type="SAM" id="MobiDB-lite"/>
    </source>
</evidence>
<feature type="domain" description="Helicase C-terminal" evidence="11">
    <location>
        <begin position="655"/>
        <end position="850"/>
    </location>
</feature>
<dbReference type="InterPro" id="IPR014001">
    <property type="entry name" value="Helicase_ATP-bd"/>
</dbReference>
<organism evidence="12 13">
    <name type="scientific">Morella rubra</name>
    <name type="common">Chinese bayberry</name>
    <dbReference type="NCBI Taxonomy" id="262757"/>
    <lineage>
        <taxon>Eukaryota</taxon>
        <taxon>Viridiplantae</taxon>
        <taxon>Streptophyta</taxon>
        <taxon>Embryophyta</taxon>
        <taxon>Tracheophyta</taxon>
        <taxon>Spermatophyta</taxon>
        <taxon>Magnoliopsida</taxon>
        <taxon>eudicotyledons</taxon>
        <taxon>Gunneridae</taxon>
        <taxon>Pentapetalae</taxon>
        <taxon>rosids</taxon>
        <taxon>fabids</taxon>
        <taxon>Fagales</taxon>
        <taxon>Myricaceae</taxon>
        <taxon>Morella</taxon>
    </lineage>
</organism>
<dbReference type="SMART" id="SM00487">
    <property type="entry name" value="DEXDc"/>
    <property type="match status" value="1"/>
</dbReference>
<evidence type="ECO:0000256" key="7">
    <source>
        <dbReference type="ARBA" id="ARBA00022884"/>
    </source>
</evidence>
<name>A0A6A1WPU6_9ROSI</name>
<dbReference type="Pfam" id="PF17911">
    <property type="entry name" value="Ski2_N"/>
    <property type="match status" value="1"/>
</dbReference>
<dbReference type="Pfam" id="PF13234">
    <property type="entry name" value="MTR4_beta-barrel"/>
    <property type="match status" value="1"/>
</dbReference>
<dbReference type="Pfam" id="PF00270">
    <property type="entry name" value="DEAD"/>
    <property type="match status" value="1"/>
</dbReference>
<dbReference type="GO" id="GO:0055087">
    <property type="term" value="C:Ski complex"/>
    <property type="evidence" value="ECO:0007669"/>
    <property type="project" value="TreeGrafter"/>
</dbReference>
<dbReference type="InterPro" id="IPR025696">
    <property type="entry name" value="Beta-barrel_MTR4"/>
</dbReference>
<dbReference type="FunFam" id="1.10.3380.30:FF:000001">
    <property type="entry name" value="Ski2 ATP-dependent RNA helicase"/>
    <property type="match status" value="1"/>
</dbReference>
<comment type="caution">
    <text evidence="12">The sequence shown here is derived from an EMBL/GenBank/DDBJ whole genome shotgun (WGS) entry which is preliminary data.</text>
</comment>
<dbReference type="InterPro" id="IPR016438">
    <property type="entry name" value="SKI2-like"/>
</dbReference>
<gene>
    <name evidence="12" type="ORF">CJ030_MR1G005305</name>
</gene>
<dbReference type="GO" id="GO:0070478">
    <property type="term" value="P:nuclear-transcribed mRNA catabolic process, 3'-5' exonucleolytic nonsense-mediated decay"/>
    <property type="evidence" value="ECO:0007669"/>
    <property type="project" value="TreeGrafter"/>
</dbReference>
<dbReference type="Proteomes" id="UP000516437">
    <property type="component" value="Chromosome 1"/>
</dbReference>
<keyword evidence="13" id="KW-1185">Reference proteome</keyword>
<dbReference type="InterPro" id="IPR001650">
    <property type="entry name" value="Helicase_C-like"/>
</dbReference>
<dbReference type="SMART" id="SM01142">
    <property type="entry name" value="DSHCT"/>
    <property type="match status" value="1"/>
</dbReference>
<dbReference type="PANTHER" id="PTHR12131">
    <property type="entry name" value="ATP-DEPENDENT RNA AND DNA HELICASE"/>
    <property type="match status" value="1"/>
</dbReference>
<dbReference type="PROSITE" id="PS51192">
    <property type="entry name" value="HELICASE_ATP_BIND_1"/>
    <property type="match status" value="1"/>
</dbReference>
<dbReference type="FunFam" id="1.10.3380.30:FF:000010">
    <property type="entry name" value="DExH-box ATP-dependent RNA helicase DExH11"/>
    <property type="match status" value="1"/>
</dbReference>
<evidence type="ECO:0000259" key="10">
    <source>
        <dbReference type="PROSITE" id="PS51192"/>
    </source>
</evidence>
<evidence type="ECO:0000256" key="8">
    <source>
        <dbReference type="SAM" id="Coils"/>
    </source>
</evidence>
<accession>A0A6A1WPU6</accession>
<dbReference type="InterPro" id="IPR011545">
    <property type="entry name" value="DEAD/DEAH_box_helicase_dom"/>
</dbReference>
<dbReference type="FunFam" id="3.40.50.300:FF:001047">
    <property type="entry name" value="DExH-box ATP-dependent RNA helicase DExH11"/>
    <property type="match status" value="1"/>
</dbReference>
<dbReference type="PANTHER" id="PTHR12131:SF24">
    <property type="entry name" value="DEXH-BOX ATP-DEPENDENT RNA HELICASE DEXH11"/>
    <property type="match status" value="1"/>
</dbReference>
<keyword evidence="6" id="KW-0067">ATP-binding</keyword>
<feature type="region of interest" description="Disordered" evidence="9">
    <location>
        <begin position="166"/>
        <end position="185"/>
    </location>
</feature>
<keyword evidence="5 12" id="KW-0347">Helicase</keyword>
<dbReference type="InterPro" id="IPR040801">
    <property type="entry name" value="Ski2_N"/>
</dbReference>
<keyword evidence="2" id="KW-0963">Cytoplasm</keyword>
<dbReference type="EMBL" id="RXIC02000019">
    <property type="protein sequence ID" value="KAB1225778.1"/>
    <property type="molecule type" value="Genomic_DNA"/>
</dbReference>
<dbReference type="PIRSF" id="PIRSF005198">
    <property type="entry name" value="Antiviral_helicase_SKI2"/>
    <property type="match status" value="1"/>
</dbReference>
<dbReference type="Gene3D" id="3.40.50.300">
    <property type="entry name" value="P-loop containing nucleotide triphosphate hydrolases"/>
    <property type="match status" value="2"/>
</dbReference>
<feature type="region of interest" description="Disordered" evidence="9">
    <location>
        <begin position="582"/>
        <end position="639"/>
    </location>
</feature>
<dbReference type="SMART" id="SM00490">
    <property type="entry name" value="HELICc"/>
    <property type="match status" value="1"/>
</dbReference>
<dbReference type="GO" id="GO:0003724">
    <property type="term" value="F:RNA helicase activity"/>
    <property type="evidence" value="ECO:0007669"/>
    <property type="project" value="InterPro"/>
</dbReference>
<feature type="domain" description="Helicase ATP-binding" evidence="10">
    <location>
        <begin position="374"/>
        <end position="529"/>
    </location>
</feature>
<dbReference type="InterPro" id="IPR050699">
    <property type="entry name" value="RNA-DNA_Helicase"/>
</dbReference>
<evidence type="ECO:0000256" key="3">
    <source>
        <dbReference type="ARBA" id="ARBA00022741"/>
    </source>
</evidence>